<dbReference type="Pfam" id="PF00472">
    <property type="entry name" value="RF-1"/>
    <property type="match status" value="1"/>
</dbReference>
<evidence type="ECO:0000256" key="1">
    <source>
        <dbReference type="ARBA" id="ARBA00010835"/>
    </source>
</evidence>
<dbReference type="SUPFAM" id="SSF75620">
    <property type="entry name" value="Release factor"/>
    <property type="match status" value="1"/>
</dbReference>
<proteinExistence type="inferred from homology"/>
<feature type="modified residue" description="N5-methylglutamine" evidence="4">
    <location>
        <position position="260"/>
    </location>
</feature>
<organism evidence="8 9">
    <name type="scientific">Nannocystis pusilla</name>
    <dbReference type="NCBI Taxonomy" id="889268"/>
    <lineage>
        <taxon>Bacteria</taxon>
        <taxon>Pseudomonadati</taxon>
        <taxon>Myxococcota</taxon>
        <taxon>Polyangia</taxon>
        <taxon>Nannocystales</taxon>
        <taxon>Nannocystaceae</taxon>
        <taxon>Nannocystis</taxon>
    </lineage>
</organism>
<dbReference type="InterPro" id="IPR004374">
    <property type="entry name" value="PrfB"/>
</dbReference>
<sequence length="382" mass="43225">MNDATSILPEHNKVTEQLARLAHRLNELRGIFDYDGKREKLEELDAQTADPAFWANADRAQDVLREQSTLKKVVADLDEAKTRYDDAQTLYELGREEGDDATIRDAWSALESLDARVGKMEFRRMLSGQHDEKGVLLSINAGAGGVDSQDWAQMLMRMYMRWAERHGFKVEVLDVQDAEQAGIRSAELAITGEFAYGYLRSEIGVHRLVRISPFDANARRQTSFASVMALPDLGDEDFDIEINEADLEVDTFRSSGAGGQHVNKTDSAVRLRHLPSGIVVACQVERSQHKNKATAMRMLKAKLWDLEQQRREAERESLQGERKKIEWGSQIRSYVLQPYQQVNDHRTELKSSAVHSVLDGDLDEFIEAYLLQQSQSSTEAPS</sequence>
<evidence type="ECO:0000256" key="4">
    <source>
        <dbReference type="HAMAP-Rule" id="MF_00094"/>
    </source>
</evidence>
<dbReference type="PANTHER" id="PTHR43116">
    <property type="entry name" value="PEPTIDE CHAIN RELEASE FACTOR 2"/>
    <property type="match status" value="1"/>
</dbReference>
<keyword evidence="3 4" id="KW-0648">Protein biosynthesis</keyword>
<dbReference type="Gene3D" id="3.30.160.20">
    <property type="match status" value="1"/>
</dbReference>
<dbReference type="NCBIfam" id="TIGR00020">
    <property type="entry name" value="prfB"/>
    <property type="match status" value="1"/>
</dbReference>
<comment type="PTM">
    <text evidence="4">Methylated by PrmC. Methylation increases the termination efficiency of RF2.</text>
</comment>
<dbReference type="InterPro" id="IPR000352">
    <property type="entry name" value="Pep_chain_release_fac_I"/>
</dbReference>
<evidence type="ECO:0000256" key="6">
    <source>
        <dbReference type="SAM" id="Coils"/>
    </source>
</evidence>
<dbReference type="Gene3D" id="1.20.58.410">
    <property type="entry name" value="Release factor"/>
    <property type="match status" value="1"/>
</dbReference>
<comment type="function">
    <text evidence="4">Peptide chain release factor 2 directs the termination of translation in response to the peptide chain termination codons UGA and UAA.</text>
</comment>
<gene>
    <name evidence="4 8" type="primary">prfB</name>
    <name evidence="8" type="ORF">K7C98_34695</name>
</gene>
<dbReference type="Proteomes" id="UP001139031">
    <property type="component" value="Unassembled WGS sequence"/>
</dbReference>
<evidence type="ECO:0000256" key="3">
    <source>
        <dbReference type="ARBA" id="ARBA00022917"/>
    </source>
</evidence>
<evidence type="ECO:0000259" key="7">
    <source>
        <dbReference type="PROSITE" id="PS00745"/>
    </source>
</evidence>
<comment type="similarity">
    <text evidence="1 4">Belongs to the prokaryotic/mitochondrial release factor family.</text>
</comment>
<accession>A0ABS7U1U0</accession>
<dbReference type="InterPro" id="IPR045853">
    <property type="entry name" value="Pep_chain_release_fac_I_sf"/>
</dbReference>
<dbReference type="Gene3D" id="3.30.70.1660">
    <property type="match status" value="1"/>
</dbReference>
<evidence type="ECO:0000313" key="8">
    <source>
        <dbReference type="EMBL" id="MBZ5714409.1"/>
    </source>
</evidence>
<dbReference type="PANTHER" id="PTHR43116:SF3">
    <property type="entry name" value="CLASS I PEPTIDE CHAIN RELEASE FACTOR"/>
    <property type="match status" value="1"/>
</dbReference>
<keyword evidence="4" id="KW-0963">Cytoplasm</keyword>
<dbReference type="Pfam" id="PF03462">
    <property type="entry name" value="PCRF"/>
    <property type="match status" value="1"/>
</dbReference>
<evidence type="ECO:0000313" key="9">
    <source>
        <dbReference type="Proteomes" id="UP001139031"/>
    </source>
</evidence>
<dbReference type="RefSeq" id="WP_224196133.1">
    <property type="nucleotide sequence ID" value="NZ_JAIRAU010000047.1"/>
</dbReference>
<comment type="caution">
    <text evidence="8">The sequence shown here is derived from an EMBL/GenBank/DDBJ whole genome shotgun (WGS) entry which is preliminary data.</text>
</comment>
<evidence type="ECO:0000256" key="5">
    <source>
        <dbReference type="NCBIfam" id="TIGR00020"/>
    </source>
</evidence>
<keyword evidence="2 4" id="KW-0488">Methylation</keyword>
<dbReference type="EMBL" id="JAIRAU010000047">
    <property type="protein sequence ID" value="MBZ5714409.1"/>
    <property type="molecule type" value="Genomic_DNA"/>
</dbReference>
<dbReference type="HAMAP" id="MF_00094">
    <property type="entry name" value="Rel_fac_2"/>
    <property type="match status" value="1"/>
</dbReference>
<keyword evidence="9" id="KW-1185">Reference proteome</keyword>
<dbReference type="SMART" id="SM00937">
    <property type="entry name" value="PCRF"/>
    <property type="match status" value="1"/>
</dbReference>
<reference evidence="8" key="1">
    <citation type="submission" date="2021-08" db="EMBL/GenBank/DDBJ databases">
        <authorList>
            <person name="Stevens D.C."/>
        </authorList>
    </citation>
    <scope>NUCLEOTIDE SEQUENCE</scope>
    <source>
        <strain evidence="8">DSM 53165</strain>
    </source>
</reference>
<dbReference type="InterPro" id="IPR005139">
    <property type="entry name" value="PCRF"/>
</dbReference>
<evidence type="ECO:0000256" key="2">
    <source>
        <dbReference type="ARBA" id="ARBA00022481"/>
    </source>
</evidence>
<feature type="coiled-coil region" evidence="6">
    <location>
        <begin position="296"/>
        <end position="323"/>
    </location>
</feature>
<comment type="subcellular location">
    <subcellularLocation>
        <location evidence="4">Cytoplasm</location>
    </subcellularLocation>
</comment>
<protein>
    <recommendedName>
        <fullName evidence="4 5">Peptide chain release factor 2</fullName>
        <shortName evidence="4">RF-2</shortName>
    </recommendedName>
</protein>
<feature type="domain" description="Prokaryotic-type class I peptide chain release factors" evidence="7">
    <location>
        <begin position="253"/>
        <end position="269"/>
    </location>
</feature>
<feature type="coiled-coil region" evidence="6">
    <location>
        <begin position="70"/>
        <end position="97"/>
    </location>
</feature>
<dbReference type="PROSITE" id="PS00745">
    <property type="entry name" value="RF_PROK_I"/>
    <property type="match status" value="1"/>
</dbReference>
<keyword evidence="6" id="KW-0175">Coiled coil</keyword>
<name>A0ABS7U1U0_9BACT</name>